<dbReference type="InterPro" id="IPR024096">
    <property type="entry name" value="NO_sig/Golgi_transp_ligand-bd"/>
</dbReference>
<organism evidence="1">
    <name type="scientific">marine sediment metagenome</name>
    <dbReference type="NCBI Taxonomy" id="412755"/>
    <lineage>
        <taxon>unclassified sequences</taxon>
        <taxon>metagenomes</taxon>
        <taxon>ecological metagenomes</taxon>
    </lineage>
</organism>
<accession>X1AEA3</accession>
<dbReference type="SUPFAM" id="SSF111126">
    <property type="entry name" value="Ligand-binding domain in the NO signalling and Golgi transport"/>
    <property type="match status" value="1"/>
</dbReference>
<proteinExistence type="predicted"/>
<reference evidence="1" key="1">
    <citation type="journal article" date="2014" name="Front. Microbiol.">
        <title>High frequency of phylogenetically diverse reductive dehalogenase-homologous genes in deep subseafloor sedimentary metagenomes.</title>
        <authorList>
            <person name="Kawai M."/>
            <person name="Futagami T."/>
            <person name="Toyoda A."/>
            <person name="Takaki Y."/>
            <person name="Nishi S."/>
            <person name="Hori S."/>
            <person name="Arai W."/>
            <person name="Tsubouchi T."/>
            <person name="Morono Y."/>
            <person name="Uchiyama I."/>
            <person name="Ito T."/>
            <person name="Fujiyama A."/>
            <person name="Inagaki F."/>
            <person name="Takami H."/>
        </authorList>
    </citation>
    <scope>NUCLEOTIDE SEQUENCE</scope>
    <source>
        <strain evidence="1">Expedition CK06-06</strain>
    </source>
</reference>
<evidence type="ECO:0000313" key="1">
    <source>
        <dbReference type="EMBL" id="GAG58386.1"/>
    </source>
</evidence>
<name>X1AEA3_9ZZZZ</name>
<evidence type="ECO:0008006" key="2">
    <source>
        <dbReference type="Google" id="ProtNLM"/>
    </source>
</evidence>
<protein>
    <recommendedName>
        <fullName evidence="2">4-vinyl reductase 4VR domain-containing protein</fullName>
    </recommendedName>
</protein>
<comment type="caution">
    <text evidence="1">The sequence shown here is derived from an EMBL/GenBank/DDBJ whole genome shotgun (WGS) entry which is preliminary data.</text>
</comment>
<dbReference type="AlphaFoldDB" id="X1AEA3"/>
<gene>
    <name evidence="1" type="ORF">S01H4_06980</name>
</gene>
<dbReference type="Gene3D" id="3.30.1380.20">
    <property type="entry name" value="Trafficking protein particle complex subunit 3"/>
    <property type="match status" value="1"/>
</dbReference>
<sequence>MIKIMRNLKLKGLKYSNGKYNLFSERFVFFPPQIINILSSIYGEGVKSLLVWLGKKVGWALVQEWDDNFKSKTLNDLVNQFSSILSNHGWGRFTPKKISDNLIVIELHHNISNDLDSKSRYICYYVTGLLAGFGEYALYRVNVIENNCCIENPSFGSCEFRIEKSI</sequence>
<dbReference type="EMBL" id="BART01002227">
    <property type="protein sequence ID" value="GAG58386.1"/>
    <property type="molecule type" value="Genomic_DNA"/>
</dbReference>